<sequence>MKADTLNKEAIEMRTNMIPEIKTSYGNYSELWRTSISDITVLGAGELTCRITRPNSGSAKGGYLYIYKDKIEGAPLVRQYFAGQASGIVTIMSNQIDLFNGHYVLAYGPHFTDQVNIIAATVQLDNGYAYNQESSVCTPIQASINQVTSHYIFASNSLGFSHYDSTVILREGNVFGEGNEVARAYISKESNRIGTNVMHANLKHKQAYNVSINIYSSVRPVAGYTFTLE</sequence>
<evidence type="ECO:0000313" key="1">
    <source>
        <dbReference type="EMBL" id="PKQ66982.1"/>
    </source>
</evidence>
<protein>
    <submittedName>
        <fullName evidence="1">Uncharacterized protein</fullName>
    </submittedName>
</protein>
<proteinExistence type="predicted"/>
<accession>A0A2N3I9H1</accession>
<comment type="caution">
    <text evidence="1">The sequence shown here is derived from an EMBL/GenBank/DDBJ whole genome shotgun (WGS) entry which is preliminary data.</text>
</comment>
<dbReference type="AlphaFoldDB" id="A0A2N3I9H1"/>
<evidence type="ECO:0000313" key="2">
    <source>
        <dbReference type="Proteomes" id="UP000233618"/>
    </source>
</evidence>
<name>A0A2N3I9H1_9BACT</name>
<keyword evidence="2" id="KW-1185">Reference proteome</keyword>
<gene>
    <name evidence="1" type="ORF">BZG01_09280</name>
</gene>
<dbReference type="RefSeq" id="WP_101309557.1">
    <property type="nucleotide sequence ID" value="NZ_MVDE01000011.1"/>
</dbReference>
<organism evidence="1 2">
    <name type="scientific">Labilibaculum manganireducens</name>
    <dbReference type="NCBI Taxonomy" id="1940525"/>
    <lineage>
        <taxon>Bacteria</taxon>
        <taxon>Pseudomonadati</taxon>
        <taxon>Bacteroidota</taxon>
        <taxon>Bacteroidia</taxon>
        <taxon>Marinilabiliales</taxon>
        <taxon>Marinifilaceae</taxon>
        <taxon>Labilibaculum</taxon>
    </lineage>
</organism>
<reference evidence="1 2" key="1">
    <citation type="journal article" date="2017" name="Front. Microbiol.">
        <title>Labilibaculum manganireducens gen. nov., sp. nov. and Labilibaculum filiforme sp. nov., Novel Bacteroidetes Isolated from Subsurface Sediments of the Baltic Sea.</title>
        <authorList>
            <person name="Vandieken V."/>
            <person name="Marshall I.P."/>
            <person name="Niemann H."/>
            <person name="Engelen B."/>
            <person name="Cypionka H."/>
        </authorList>
    </citation>
    <scope>NUCLEOTIDE SEQUENCE [LARGE SCALE GENOMIC DNA]</scope>
    <source>
        <strain evidence="1 2">59.10-2M</strain>
    </source>
</reference>
<dbReference type="Proteomes" id="UP000233618">
    <property type="component" value="Unassembled WGS sequence"/>
</dbReference>
<dbReference type="EMBL" id="MVDE01000011">
    <property type="protein sequence ID" value="PKQ66982.1"/>
    <property type="molecule type" value="Genomic_DNA"/>
</dbReference>